<dbReference type="Proteomes" id="UP000293342">
    <property type="component" value="Unassembled WGS sequence"/>
</dbReference>
<protein>
    <recommendedName>
        <fullName evidence="1">XdhC- CoxI domain-containing protein</fullName>
    </recommendedName>
</protein>
<evidence type="ECO:0000259" key="1">
    <source>
        <dbReference type="Pfam" id="PF02625"/>
    </source>
</evidence>
<dbReference type="AlphaFoldDB" id="A0A4R0JSB2"/>
<feature type="domain" description="XdhC- CoxI" evidence="1">
    <location>
        <begin position="1"/>
        <end position="41"/>
    </location>
</feature>
<dbReference type="PANTHER" id="PTHR30388">
    <property type="entry name" value="ALDEHYDE OXIDOREDUCTASE MOLYBDENUM COFACTOR ASSEMBLY PROTEIN"/>
    <property type="match status" value="1"/>
</dbReference>
<dbReference type="InterPro" id="IPR052698">
    <property type="entry name" value="MoCofactor_Util/Proc"/>
</dbReference>
<gene>
    <name evidence="2" type="ORF">E0H75_22040</name>
</gene>
<accession>A0A4R0JSB2</accession>
<dbReference type="InterPro" id="IPR003777">
    <property type="entry name" value="XdhC_CoxI"/>
</dbReference>
<dbReference type="Pfam" id="PF02625">
    <property type="entry name" value="XdhC_CoxI"/>
    <property type="match status" value="1"/>
</dbReference>
<sequence>MAVSGDNVVVGSVSGGCVEADVYEVAREVIKTGLPVVRRYGVSDDDVIAVGLTCGGVIEVLVEPVDVAGFDAVADAVDSGLAGRSHRQSR</sequence>
<evidence type="ECO:0000313" key="3">
    <source>
        <dbReference type="Proteomes" id="UP000293342"/>
    </source>
</evidence>
<reference evidence="2 3" key="1">
    <citation type="submission" date="2019-02" db="EMBL/GenBank/DDBJ databases">
        <title>Kribbella capetownensis sp. nov. and Kribbella speibonae sp. nov., isolated from soil.</title>
        <authorList>
            <person name="Curtis S.M."/>
            <person name="Norton I."/>
            <person name="Everest G.J."/>
            <person name="Meyers P.R."/>
        </authorList>
    </citation>
    <scope>NUCLEOTIDE SEQUENCE [LARGE SCALE GENOMIC DNA]</scope>
    <source>
        <strain evidence="2 3">YM53</strain>
    </source>
</reference>
<keyword evidence="3" id="KW-1185">Reference proteome</keyword>
<organism evidence="2 3">
    <name type="scientific">Kribbella capetownensis</name>
    <dbReference type="NCBI Taxonomy" id="1572659"/>
    <lineage>
        <taxon>Bacteria</taxon>
        <taxon>Bacillati</taxon>
        <taxon>Actinomycetota</taxon>
        <taxon>Actinomycetes</taxon>
        <taxon>Propionibacteriales</taxon>
        <taxon>Kribbellaceae</taxon>
        <taxon>Kribbella</taxon>
    </lineage>
</organism>
<dbReference type="PANTHER" id="PTHR30388:SF4">
    <property type="entry name" value="MOLYBDENUM COFACTOR INSERTION CHAPERONE PAOD"/>
    <property type="match status" value="1"/>
</dbReference>
<proteinExistence type="predicted"/>
<evidence type="ECO:0000313" key="2">
    <source>
        <dbReference type="EMBL" id="TCC47976.1"/>
    </source>
</evidence>
<comment type="caution">
    <text evidence="2">The sequence shown here is derived from an EMBL/GenBank/DDBJ whole genome shotgun (WGS) entry which is preliminary data.</text>
</comment>
<dbReference type="EMBL" id="SJKD01000005">
    <property type="protein sequence ID" value="TCC47976.1"/>
    <property type="molecule type" value="Genomic_DNA"/>
</dbReference>
<name>A0A4R0JSB2_9ACTN</name>
<dbReference type="OrthoDB" id="9815497at2"/>